<name>A0ACC1Q8T4_9APHY</name>
<protein>
    <submittedName>
        <fullName evidence="1">Uncharacterized protein</fullName>
    </submittedName>
</protein>
<sequence length="201" mass="21116">MCLDVAPSAAPAASCSRCTAAALEPEPEPEAEPVHAAAAHAQGQGLCAIVQYSYEAQEDNEMDLIEGELIEQIEQLDEGWWSGVGAGGAKQGLFPANYVELIETETGAPATPPPPSPPPPPPAPPAPPAPAAAEPEPAAEEDLGSWAIALYDYEAGEDNEISFKEGDRITHIEAASEDWWQGMDKDGNVGLFPANYVELQA</sequence>
<proteinExistence type="predicted"/>
<gene>
    <name evidence="1" type="ORF">NUW54_g574</name>
</gene>
<evidence type="ECO:0000313" key="2">
    <source>
        <dbReference type="Proteomes" id="UP001144978"/>
    </source>
</evidence>
<reference evidence="1" key="1">
    <citation type="submission" date="2022-08" db="EMBL/GenBank/DDBJ databases">
        <title>Genome Sequence of Pycnoporus sanguineus.</title>
        <authorList>
            <person name="Buettner E."/>
        </authorList>
    </citation>
    <scope>NUCLEOTIDE SEQUENCE</scope>
    <source>
        <strain evidence="1">CG-C14</strain>
    </source>
</reference>
<comment type="caution">
    <text evidence="1">The sequence shown here is derived from an EMBL/GenBank/DDBJ whole genome shotgun (WGS) entry which is preliminary data.</text>
</comment>
<dbReference type="EMBL" id="JANSHE010000076">
    <property type="protein sequence ID" value="KAJ3017472.1"/>
    <property type="molecule type" value="Genomic_DNA"/>
</dbReference>
<keyword evidence="2" id="KW-1185">Reference proteome</keyword>
<organism evidence="1 2">
    <name type="scientific">Trametes sanguinea</name>
    <dbReference type="NCBI Taxonomy" id="158606"/>
    <lineage>
        <taxon>Eukaryota</taxon>
        <taxon>Fungi</taxon>
        <taxon>Dikarya</taxon>
        <taxon>Basidiomycota</taxon>
        <taxon>Agaricomycotina</taxon>
        <taxon>Agaricomycetes</taxon>
        <taxon>Polyporales</taxon>
        <taxon>Polyporaceae</taxon>
        <taxon>Trametes</taxon>
    </lineage>
</organism>
<evidence type="ECO:0000313" key="1">
    <source>
        <dbReference type="EMBL" id="KAJ3017472.1"/>
    </source>
</evidence>
<dbReference type="Proteomes" id="UP001144978">
    <property type="component" value="Unassembled WGS sequence"/>
</dbReference>
<accession>A0ACC1Q8T4</accession>